<dbReference type="InterPro" id="IPR036111">
    <property type="entry name" value="Mal/L-sulfo/L-lacto_DH-like_sf"/>
</dbReference>
<dbReference type="AlphaFoldDB" id="A0A2M9HIZ1"/>
<organism evidence="3 4">
    <name type="scientific">Bifidobacterium felsineum</name>
    <dbReference type="NCBI Taxonomy" id="2045440"/>
    <lineage>
        <taxon>Bacteria</taxon>
        <taxon>Bacillati</taxon>
        <taxon>Actinomycetota</taxon>
        <taxon>Actinomycetes</taxon>
        <taxon>Bifidobacteriales</taxon>
        <taxon>Bifidobacteriaceae</taxon>
        <taxon>Bifidobacterium</taxon>
    </lineage>
</organism>
<accession>A0A2M9HIZ1</accession>
<proteinExistence type="inferred from homology"/>
<dbReference type="Proteomes" id="UP000229239">
    <property type="component" value="Unassembled WGS sequence"/>
</dbReference>
<comment type="caution">
    <text evidence="3">The sequence shown here is derived from an EMBL/GenBank/DDBJ whole genome shotgun (WGS) entry which is preliminary data.</text>
</comment>
<keyword evidence="4" id="KW-1185">Reference proteome</keyword>
<protein>
    <submittedName>
        <fullName evidence="3">Malate dehydrogenase</fullName>
    </submittedName>
</protein>
<dbReference type="InterPro" id="IPR003767">
    <property type="entry name" value="Malate/L-lactate_DH-like"/>
</dbReference>
<dbReference type="PANTHER" id="PTHR11091:SF0">
    <property type="entry name" value="MALATE DEHYDROGENASE"/>
    <property type="match status" value="1"/>
</dbReference>
<evidence type="ECO:0000256" key="2">
    <source>
        <dbReference type="ARBA" id="ARBA00023002"/>
    </source>
</evidence>
<dbReference type="GO" id="GO:0016491">
    <property type="term" value="F:oxidoreductase activity"/>
    <property type="evidence" value="ECO:0007669"/>
    <property type="project" value="UniProtKB-KW"/>
</dbReference>
<dbReference type="OrthoDB" id="924592at2"/>
<dbReference type="Pfam" id="PF02615">
    <property type="entry name" value="Ldh_2"/>
    <property type="match status" value="1"/>
</dbReference>
<comment type="similarity">
    <text evidence="1">Belongs to the LDH2/MDH2 oxidoreductase family.</text>
</comment>
<dbReference type="PANTHER" id="PTHR11091">
    <property type="entry name" value="OXIDOREDUCTASE-RELATED"/>
    <property type="match status" value="1"/>
</dbReference>
<keyword evidence="2" id="KW-0560">Oxidoreductase</keyword>
<dbReference type="InterPro" id="IPR043143">
    <property type="entry name" value="Mal/L-sulf/L-lact_DH-like_NADP"/>
</dbReference>
<evidence type="ECO:0000256" key="1">
    <source>
        <dbReference type="ARBA" id="ARBA00006056"/>
    </source>
</evidence>
<dbReference type="EMBL" id="PEBJ01000003">
    <property type="protein sequence ID" value="PJM76779.1"/>
    <property type="molecule type" value="Genomic_DNA"/>
</dbReference>
<sequence length="423" mass="44876">MLSHAFRILLSANLWVCLYAHGTGLICSLLLDFPIATPHGLKNCRARFKNRVSCSGTKDRGRYAMSQYVRVGIEGLQDFLSAVFERRGFTASDADFIAETLIDADRHGIASHGVQRMAMYDHKLRHGMIDPNAHTSVVSDAKACAVLDGHSGMGQLISRDAMRLAIDKAHEHGIGIVSVRDSNHFGTAGFWARMAADQGFIGVATTNSNPLAVPTHAGLPALGSNPIAFAVGRGDDQFVYDAATSTVSLGKIEVLAKLGEPIEGDWAVDEYGAINHDSASVMAKITASHRIGGLTPLGGSGELNAGYKGYGLNLIVEILTGILSGGILSWDMKGQHICHCFAAIDLEAFGGAELISERVASLSSRLRTLPSVDGHPVLVAGDKEKAAAQANSDSIAIDPVTFEQLGVIARRVGIAAPHAEYLK</sequence>
<evidence type="ECO:0000313" key="3">
    <source>
        <dbReference type="EMBL" id="PJM76779.1"/>
    </source>
</evidence>
<dbReference type="InterPro" id="IPR043144">
    <property type="entry name" value="Mal/L-sulf/L-lact_DH-like_ah"/>
</dbReference>
<reference evidence="4" key="1">
    <citation type="submission" date="2017-10" db="EMBL/GenBank/DDBJ databases">
        <title>Draft genome sequences of strains TRE 1, TRE 9, TRE H and TRI 7, isolated from tamarins, belonging to four potential novel Bifidobacterium species.</title>
        <authorList>
            <person name="Mattarelli P."/>
            <person name="Modesto M."/>
            <person name="Puglisi E."/>
            <person name="Morelli L."/>
            <person name="Bonetti A."/>
            <person name="Spezio C."/>
            <person name="Sandri C."/>
        </authorList>
    </citation>
    <scope>NUCLEOTIDE SEQUENCE [LARGE SCALE GENOMIC DNA]</scope>
    <source>
        <strain evidence="4">TREH</strain>
    </source>
</reference>
<name>A0A2M9HIZ1_9BIFI</name>
<gene>
    <name evidence="3" type="ORF">CSQ86_06650</name>
</gene>
<evidence type="ECO:0000313" key="4">
    <source>
        <dbReference type="Proteomes" id="UP000229239"/>
    </source>
</evidence>
<dbReference type="Gene3D" id="1.10.1530.10">
    <property type="match status" value="1"/>
</dbReference>
<dbReference type="SUPFAM" id="SSF89733">
    <property type="entry name" value="L-sulfolactate dehydrogenase-like"/>
    <property type="match status" value="1"/>
</dbReference>
<dbReference type="Gene3D" id="3.30.1370.60">
    <property type="entry name" value="Hypothetical oxidoreductase yiak, domain 2"/>
    <property type="match status" value="1"/>
</dbReference>